<dbReference type="EMBL" id="CP036279">
    <property type="protein sequence ID" value="QDU59426.1"/>
    <property type="molecule type" value="Genomic_DNA"/>
</dbReference>
<gene>
    <name evidence="1" type="ORF">Pan216_02540</name>
</gene>
<evidence type="ECO:0000313" key="1">
    <source>
        <dbReference type="EMBL" id="QDU59426.1"/>
    </source>
</evidence>
<proteinExistence type="predicted"/>
<dbReference type="RefSeq" id="WP_419193135.1">
    <property type="nucleotide sequence ID" value="NZ_CP036279.1"/>
</dbReference>
<keyword evidence="2" id="KW-1185">Reference proteome</keyword>
<reference evidence="1 2" key="1">
    <citation type="submission" date="2019-02" db="EMBL/GenBank/DDBJ databases">
        <title>Deep-cultivation of Planctomycetes and their phenomic and genomic characterization uncovers novel biology.</title>
        <authorList>
            <person name="Wiegand S."/>
            <person name="Jogler M."/>
            <person name="Boedeker C."/>
            <person name="Pinto D."/>
            <person name="Vollmers J."/>
            <person name="Rivas-Marin E."/>
            <person name="Kohn T."/>
            <person name="Peeters S.H."/>
            <person name="Heuer A."/>
            <person name="Rast P."/>
            <person name="Oberbeckmann S."/>
            <person name="Bunk B."/>
            <person name="Jeske O."/>
            <person name="Meyerdierks A."/>
            <person name="Storesund J.E."/>
            <person name="Kallscheuer N."/>
            <person name="Luecker S."/>
            <person name="Lage O.M."/>
            <person name="Pohl T."/>
            <person name="Merkel B.J."/>
            <person name="Hornburger P."/>
            <person name="Mueller R.-W."/>
            <person name="Bruemmer F."/>
            <person name="Labrenz M."/>
            <person name="Spormann A.M."/>
            <person name="Op den Camp H."/>
            <person name="Overmann J."/>
            <person name="Amann R."/>
            <person name="Jetten M.S.M."/>
            <person name="Mascher T."/>
            <person name="Medema M.H."/>
            <person name="Devos D.P."/>
            <person name="Kaster A.-K."/>
            <person name="Ovreas L."/>
            <person name="Rohde M."/>
            <person name="Galperin M.Y."/>
            <person name="Jogler C."/>
        </authorList>
    </citation>
    <scope>NUCLEOTIDE SEQUENCE [LARGE SCALE GENOMIC DNA]</scope>
    <source>
        <strain evidence="1 2">Pan216</strain>
    </source>
</reference>
<dbReference type="KEGG" id="knv:Pan216_02540"/>
<evidence type="ECO:0000313" key="2">
    <source>
        <dbReference type="Proteomes" id="UP000317093"/>
    </source>
</evidence>
<dbReference type="AlphaFoldDB" id="A0A518AXI0"/>
<sequence>MAGNGLPYGKMPRPNPTRHLDMRWDAYLGVPDPDGDVLVVGHVR</sequence>
<protein>
    <submittedName>
        <fullName evidence="1">Uncharacterized protein</fullName>
    </submittedName>
</protein>
<name>A0A518AXI0_9BACT</name>
<dbReference type="Proteomes" id="UP000317093">
    <property type="component" value="Chromosome"/>
</dbReference>
<organism evidence="1 2">
    <name type="scientific">Kolteria novifilia</name>
    <dbReference type="NCBI Taxonomy" id="2527975"/>
    <lineage>
        <taxon>Bacteria</taxon>
        <taxon>Pseudomonadati</taxon>
        <taxon>Planctomycetota</taxon>
        <taxon>Planctomycetia</taxon>
        <taxon>Kolteriales</taxon>
        <taxon>Kolteriaceae</taxon>
        <taxon>Kolteria</taxon>
    </lineage>
</organism>
<accession>A0A518AXI0</accession>